<feature type="domain" description="Bacterial surface antigen (D15)" evidence="5">
    <location>
        <begin position="168"/>
        <end position="359"/>
    </location>
</feature>
<dbReference type="GO" id="GO:0019867">
    <property type="term" value="C:outer membrane"/>
    <property type="evidence" value="ECO:0007669"/>
    <property type="project" value="InterPro"/>
</dbReference>
<dbReference type="OrthoDB" id="9771071at2"/>
<evidence type="ECO:0000256" key="2">
    <source>
        <dbReference type="ARBA" id="ARBA00023136"/>
    </source>
</evidence>
<accession>A0A3G8H5H1</accession>
<feature type="signal peptide" evidence="4">
    <location>
        <begin position="1"/>
        <end position="28"/>
    </location>
</feature>
<feature type="region of interest" description="Disordered" evidence="3">
    <location>
        <begin position="26"/>
        <end position="54"/>
    </location>
</feature>
<dbReference type="KEGG" id="cpau:EHF44_19480"/>
<evidence type="ECO:0000259" key="5">
    <source>
        <dbReference type="Pfam" id="PF01103"/>
    </source>
</evidence>
<feature type="chain" id="PRO_5018286761" description="Bacterial surface antigen (D15) domain-containing protein" evidence="4">
    <location>
        <begin position="29"/>
        <end position="408"/>
    </location>
</feature>
<name>A0A3G8H5H1_9BURK</name>
<evidence type="ECO:0000256" key="4">
    <source>
        <dbReference type="SAM" id="SignalP"/>
    </source>
</evidence>
<reference evidence="7" key="1">
    <citation type="submission" date="2018-11" db="EMBL/GenBank/DDBJ databases">
        <title>FDA dAtabase for Regulatory Grade micrObial Sequences (FDA-ARGOS): Supporting development and validation of Infectious Disease Dx tests.</title>
        <authorList>
            <person name="Goldberg B."/>
            <person name="Campos J."/>
            <person name="Tallon L."/>
            <person name="Sadzewicz L."/>
            <person name="Zhao X."/>
            <person name="Vavikolanu K."/>
            <person name="Mehta A."/>
            <person name="Aluvathingal J."/>
            <person name="Nadendla S."/>
            <person name="Geyer C."/>
            <person name="Nandy P."/>
            <person name="Yan Y."/>
            <person name="Sichtig H."/>
        </authorList>
    </citation>
    <scope>NUCLEOTIDE SEQUENCE [LARGE SCALE GENOMIC DNA]</scope>
    <source>
        <strain evidence="7">FDAARGOS_614</strain>
    </source>
</reference>
<dbReference type="AlphaFoldDB" id="A0A3G8H5H1"/>
<evidence type="ECO:0000313" key="7">
    <source>
        <dbReference type="Proteomes" id="UP000270411"/>
    </source>
</evidence>
<comment type="subcellular location">
    <subcellularLocation>
        <location evidence="1">Membrane</location>
    </subcellularLocation>
</comment>
<sequence>MRAALPSPLPLALLAAACAVLATPPARGADADQPAAPTAATAATDPAGPPAGAAQPGWIDRMLNKLGASKEVDLSHGIDWGVLPGPFYNPEMGFGVGAAAIGLYKPKNAEKDTQLSTLTLTGFLTTTGAVGIGVDNNTFFADDSYRFVFSGGLINMPTAYWGIGYDKAANPANKEDYTRRGVVIQPRMMVRVRPNVYIGGGYDFEYDNAAQLQRGADSALATDPHGTRVLSSGLTAHFSYDTRDFLPNPYRGQALLLNGTVYRRAIGSDNDFETLEITYDRYFRMRDRDVLAFDVYGKFNWGDVPWSMMSKLGDSRRMRGYFMGQYRDKALLTAQVEYRWHIAGRQGMVFWAGTGAIAGNPGALASAHWLPNVGVGYRFEFKPRVNVRFDVGVGSNTKGAYFQINEAF</sequence>
<dbReference type="PROSITE" id="PS51257">
    <property type="entry name" value="PROKAR_LIPOPROTEIN"/>
    <property type="match status" value="1"/>
</dbReference>
<dbReference type="EMBL" id="CP033970">
    <property type="protein sequence ID" value="AZG15656.1"/>
    <property type="molecule type" value="Genomic_DNA"/>
</dbReference>
<protein>
    <recommendedName>
        <fullName evidence="5">Bacterial surface antigen (D15) domain-containing protein</fullName>
    </recommendedName>
</protein>
<evidence type="ECO:0000256" key="1">
    <source>
        <dbReference type="ARBA" id="ARBA00004370"/>
    </source>
</evidence>
<dbReference type="Gene3D" id="2.40.160.50">
    <property type="entry name" value="membrane protein fhac: a member of the omp85/tpsb transporter family"/>
    <property type="match status" value="1"/>
</dbReference>
<proteinExistence type="predicted"/>
<evidence type="ECO:0000256" key="3">
    <source>
        <dbReference type="SAM" id="MobiDB-lite"/>
    </source>
</evidence>
<evidence type="ECO:0000313" key="6">
    <source>
        <dbReference type="EMBL" id="AZG15656.1"/>
    </source>
</evidence>
<dbReference type="Pfam" id="PF01103">
    <property type="entry name" value="Omp85"/>
    <property type="match status" value="1"/>
</dbReference>
<gene>
    <name evidence="6" type="ORF">EHF44_19480</name>
</gene>
<organism evidence="6 7">
    <name type="scientific">Cupriavidus pauculus</name>
    <dbReference type="NCBI Taxonomy" id="82633"/>
    <lineage>
        <taxon>Bacteria</taxon>
        <taxon>Pseudomonadati</taxon>
        <taxon>Pseudomonadota</taxon>
        <taxon>Betaproteobacteria</taxon>
        <taxon>Burkholderiales</taxon>
        <taxon>Burkholderiaceae</taxon>
        <taxon>Cupriavidus</taxon>
    </lineage>
</organism>
<keyword evidence="4" id="KW-0732">Signal</keyword>
<dbReference type="Proteomes" id="UP000270411">
    <property type="component" value="Chromosome 2"/>
</dbReference>
<dbReference type="InterPro" id="IPR000184">
    <property type="entry name" value="Bac_surfAg_D15"/>
</dbReference>
<keyword evidence="2" id="KW-0472">Membrane</keyword>